<feature type="signal peptide" evidence="3">
    <location>
        <begin position="1"/>
        <end position="22"/>
    </location>
</feature>
<dbReference type="PROSITE" id="PS00498">
    <property type="entry name" value="TYROSINASE_2"/>
    <property type="match status" value="1"/>
</dbReference>
<dbReference type="Gene3D" id="1.10.1280.10">
    <property type="entry name" value="Di-copper center containing domain from catechol oxidase"/>
    <property type="match status" value="1"/>
</dbReference>
<dbReference type="InterPro" id="IPR050316">
    <property type="entry name" value="Tyrosinase/Hemocyanin"/>
</dbReference>
<dbReference type="PROSITE" id="PS51670">
    <property type="entry name" value="SHKT"/>
    <property type="match status" value="2"/>
</dbReference>
<sequence>MKRKRIFQNFYLFFIFLLSTFAQQIQKPPITSSLLSNNTRQVRTDCSDAPTQVLKQTCLKLRQIDRKARQALTRRVDDIFPPSVPGSPVWLRPLPVSRNSRGQVAWNPYDCMTLQCLCPFFRGTMRDDGYCYLRNGRPLAIAYRKEYRMMTDDERERFHSAFNQLKFNGEYERFAREHQSVSQGGAHSGPGFLPWHREFIKRMEIALRLIDPTVALPYWDSVLDVYLPDPRDSIIFSPLFAGEIDMNGFVVNGPFAFWNTIEGRNTIWRTLSGEGGLFNEGQLSSVANEPNIEHVLSYTVPLAGCPIPVNFNALEYSHSNIHFWVGGDMRVPETSANDPIFYMHHSFVDLIFEIWRQRQQRKDVREWAYTSNLWSCGNEFHFSYAWMRPFDFLSNQDGLSNAYTDQLYRYAQRPTCSAQVPTCGSRYLFCDFNHGFPHCVAKIKFGGICEGFDGMDACFNGQCIFGRCQQGPTPPPWRPAPPPTPPPPLQLRPMSRGIQRRGNQRRIPPPPPPIVRRILRRPIESQQTRRFLTRQMAATTHKLFINCFNMNPCCDHWAENGECKTNKKYMEKYCKAACELCTPNFNLTNECVDRHVSCKQWKEGGECLGKSKLFLQENCRESCGLCKQNKYENSCLPQGLLLHENNKNIIKELKKNGNITLENIPFRN</sequence>
<keyword evidence="2" id="KW-1015">Disulfide bond</keyword>
<feature type="chain" id="PRO_5037433377" evidence="3">
    <location>
        <begin position="23"/>
        <end position="668"/>
    </location>
</feature>
<keyword evidence="1" id="KW-0479">Metal-binding</keyword>
<evidence type="ECO:0000256" key="1">
    <source>
        <dbReference type="ARBA" id="ARBA00022723"/>
    </source>
</evidence>
<dbReference type="SUPFAM" id="SSF48056">
    <property type="entry name" value="Di-copper centre-containing domain"/>
    <property type="match status" value="1"/>
</dbReference>
<organism evidence="5 6">
    <name type="scientific">Meloidogyne incognita</name>
    <name type="common">Southern root-knot nematode worm</name>
    <name type="synonym">Oxyuris incognita</name>
    <dbReference type="NCBI Taxonomy" id="6306"/>
    <lineage>
        <taxon>Eukaryota</taxon>
        <taxon>Metazoa</taxon>
        <taxon>Ecdysozoa</taxon>
        <taxon>Nematoda</taxon>
        <taxon>Chromadorea</taxon>
        <taxon>Rhabditida</taxon>
        <taxon>Tylenchina</taxon>
        <taxon>Tylenchomorpha</taxon>
        <taxon>Tylenchoidea</taxon>
        <taxon>Meloidogynidae</taxon>
        <taxon>Meloidogyninae</taxon>
        <taxon>Meloidogyne</taxon>
        <taxon>Meloidogyne incognita group</taxon>
    </lineage>
</organism>
<proteinExistence type="predicted"/>
<dbReference type="Pfam" id="PF00264">
    <property type="entry name" value="Tyrosinase"/>
    <property type="match status" value="1"/>
</dbReference>
<dbReference type="Proteomes" id="UP000887563">
    <property type="component" value="Unplaced"/>
</dbReference>
<dbReference type="PANTHER" id="PTHR11474:SF84">
    <property type="entry name" value="SHKT DOMAIN-CONTAINING PROTEIN"/>
    <property type="match status" value="1"/>
</dbReference>
<name>A0A914L9J5_MELIC</name>
<evidence type="ECO:0000313" key="5">
    <source>
        <dbReference type="Proteomes" id="UP000887563"/>
    </source>
</evidence>
<feature type="disulfide bond" evidence="2">
    <location>
        <begin position="547"/>
        <end position="581"/>
    </location>
</feature>
<feature type="domain" description="ShKT" evidence="4">
    <location>
        <begin position="591"/>
        <end position="626"/>
    </location>
</feature>
<accession>A0A914L9J5</accession>
<dbReference type="InterPro" id="IPR008922">
    <property type="entry name" value="Di-copper_centre_dom_sf"/>
</dbReference>
<protein>
    <submittedName>
        <fullName evidence="6">ShKT domain-containing protein</fullName>
    </submittedName>
</protein>
<dbReference type="InterPro" id="IPR003582">
    <property type="entry name" value="ShKT_dom"/>
</dbReference>
<evidence type="ECO:0000256" key="2">
    <source>
        <dbReference type="PROSITE-ProRule" id="PRU01005"/>
    </source>
</evidence>
<dbReference type="WBParaSite" id="Minc3s00343g10634">
    <property type="protein sequence ID" value="Minc3s00343g10634"/>
    <property type="gene ID" value="Minc3s00343g10634"/>
</dbReference>
<dbReference type="GO" id="GO:0046872">
    <property type="term" value="F:metal ion binding"/>
    <property type="evidence" value="ECO:0007669"/>
    <property type="project" value="UniProtKB-KW"/>
</dbReference>
<dbReference type="InterPro" id="IPR002227">
    <property type="entry name" value="Tyrosinase_Cu-bd"/>
</dbReference>
<evidence type="ECO:0000259" key="4">
    <source>
        <dbReference type="PROSITE" id="PS51670"/>
    </source>
</evidence>
<evidence type="ECO:0000313" key="6">
    <source>
        <dbReference type="WBParaSite" id="Minc3s00343g10634"/>
    </source>
</evidence>
<dbReference type="PANTHER" id="PTHR11474">
    <property type="entry name" value="TYROSINASE FAMILY MEMBER"/>
    <property type="match status" value="1"/>
</dbReference>
<comment type="caution">
    <text evidence="2">Lacks conserved residue(s) required for the propagation of feature annotation.</text>
</comment>
<dbReference type="PRINTS" id="PR00092">
    <property type="entry name" value="TYROSINASE"/>
</dbReference>
<dbReference type="SMART" id="SM00254">
    <property type="entry name" value="ShKT"/>
    <property type="match status" value="2"/>
</dbReference>
<feature type="domain" description="ShKT" evidence="4">
    <location>
        <begin position="547"/>
        <end position="581"/>
    </location>
</feature>
<evidence type="ECO:0000256" key="3">
    <source>
        <dbReference type="SAM" id="SignalP"/>
    </source>
</evidence>
<dbReference type="GO" id="GO:0016491">
    <property type="term" value="F:oxidoreductase activity"/>
    <property type="evidence" value="ECO:0007669"/>
    <property type="project" value="InterPro"/>
</dbReference>
<dbReference type="AlphaFoldDB" id="A0A914L9J5"/>
<keyword evidence="5" id="KW-1185">Reference proteome</keyword>
<dbReference type="Pfam" id="PF01549">
    <property type="entry name" value="ShK"/>
    <property type="match status" value="2"/>
</dbReference>
<reference evidence="6" key="1">
    <citation type="submission" date="2022-11" db="UniProtKB">
        <authorList>
            <consortium name="WormBaseParasite"/>
        </authorList>
    </citation>
    <scope>IDENTIFICATION</scope>
</reference>
<keyword evidence="3" id="KW-0732">Signal</keyword>